<proteinExistence type="predicted"/>
<feature type="domain" description="DSBA-like thioredoxin" evidence="5">
    <location>
        <begin position="46"/>
        <end position="188"/>
    </location>
</feature>
<reference evidence="6 7" key="1">
    <citation type="journal article" date="2012" name="J. Bacteriol.">
        <title>Draft Genome Sequence of Mesorhizobium alhagi CCNWXJ12-2T, a Novel Salt-Resistant Species Isolated from the Desert of Northwestern China.</title>
        <authorList>
            <person name="Zhou M."/>
            <person name="Chen W."/>
            <person name="Chen H."/>
            <person name="Wei G."/>
        </authorList>
    </citation>
    <scope>NUCLEOTIDE SEQUENCE [LARGE SCALE GENOMIC DNA]</scope>
    <source>
        <strain evidence="6 7">CCNWXJ12-2</strain>
    </source>
</reference>
<protein>
    <submittedName>
        <fullName evidence="6">DSBA oxidoreductase</fullName>
    </submittedName>
</protein>
<evidence type="ECO:0000313" key="6">
    <source>
        <dbReference type="EMBL" id="EHK54604.1"/>
    </source>
</evidence>
<organism evidence="6 7">
    <name type="scientific">Mesorhizobium alhagi CCNWXJ12-2</name>
    <dbReference type="NCBI Taxonomy" id="1107882"/>
    <lineage>
        <taxon>Bacteria</taxon>
        <taxon>Pseudomonadati</taxon>
        <taxon>Pseudomonadota</taxon>
        <taxon>Alphaproteobacteria</taxon>
        <taxon>Hyphomicrobiales</taxon>
        <taxon>Phyllobacteriaceae</taxon>
        <taxon>Allomesorhizobium</taxon>
    </lineage>
</organism>
<name>H0HXJ3_9HYPH</name>
<dbReference type="InterPro" id="IPR001853">
    <property type="entry name" value="DSBA-like_thioredoxin_dom"/>
</dbReference>
<keyword evidence="3" id="KW-1015">Disulfide bond</keyword>
<dbReference type="GO" id="GO:0016491">
    <property type="term" value="F:oxidoreductase activity"/>
    <property type="evidence" value="ECO:0007669"/>
    <property type="project" value="UniProtKB-KW"/>
</dbReference>
<dbReference type="EMBL" id="AHAM01000206">
    <property type="protein sequence ID" value="EHK54604.1"/>
    <property type="molecule type" value="Genomic_DNA"/>
</dbReference>
<gene>
    <name evidence="6" type="ORF">MAXJ12_24582</name>
</gene>
<dbReference type="AlphaFoldDB" id="H0HXJ3"/>
<keyword evidence="4" id="KW-0676">Redox-active center</keyword>
<dbReference type="SUPFAM" id="SSF52833">
    <property type="entry name" value="Thioredoxin-like"/>
    <property type="match status" value="1"/>
</dbReference>
<evidence type="ECO:0000256" key="1">
    <source>
        <dbReference type="ARBA" id="ARBA00022729"/>
    </source>
</evidence>
<dbReference type="Pfam" id="PF01323">
    <property type="entry name" value="DSBA"/>
    <property type="match status" value="1"/>
</dbReference>
<evidence type="ECO:0000256" key="3">
    <source>
        <dbReference type="ARBA" id="ARBA00023157"/>
    </source>
</evidence>
<evidence type="ECO:0000259" key="5">
    <source>
        <dbReference type="Pfam" id="PF01323"/>
    </source>
</evidence>
<dbReference type="CDD" id="cd03023">
    <property type="entry name" value="DsbA_Com1_like"/>
    <property type="match status" value="1"/>
</dbReference>
<dbReference type="PANTHER" id="PTHR13887:SF14">
    <property type="entry name" value="DISULFIDE BOND FORMATION PROTEIN D"/>
    <property type="match status" value="1"/>
</dbReference>
<dbReference type="InterPro" id="IPR036249">
    <property type="entry name" value="Thioredoxin-like_sf"/>
</dbReference>
<evidence type="ECO:0000256" key="2">
    <source>
        <dbReference type="ARBA" id="ARBA00023002"/>
    </source>
</evidence>
<dbReference type="Gene3D" id="3.40.30.10">
    <property type="entry name" value="Glutaredoxin"/>
    <property type="match status" value="1"/>
</dbReference>
<accession>H0HXJ3</accession>
<sequence>MDYLHQLENRRLLAAELRGLIPERRDALFNDPAAPTAGNPEGDVALVAFFDYNCLQCREAVSILQQAVKDDPKLKLVFKEYPILGPDSKFAAAAALASRKQGKYEAFHLALMASRGRLRESSIFTIAGQVGLDVEQLKRDMEDPAIADALARNRALAIGLYITGTPALVVGDEVIPGVVDVATLQRSIAKARKPKG</sequence>
<dbReference type="Proteomes" id="UP000003250">
    <property type="component" value="Unassembled WGS sequence"/>
</dbReference>
<keyword evidence="2" id="KW-0560">Oxidoreductase</keyword>
<dbReference type="PATRIC" id="fig|1107882.3.peg.4770"/>
<keyword evidence="7" id="KW-1185">Reference proteome</keyword>
<evidence type="ECO:0000256" key="4">
    <source>
        <dbReference type="ARBA" id="ARBA00023284"/>
    </source>
</evidence>
<keyword evidence="1" id="KW-0732">Signal</keyword>
<evidence type="ECO:0000313" key="7">
    <source>
        <dbReference type="Proteomes" id="UP000003250"/>
    </source>
</evidence>
<dbReference type="PANTHER" id="PTHR13887">
    <property type="entry name" value="GLUTATHIONE S-TRANSFERASE KAPPA"/>
    <property type="match status" value="1"/>
</dbReference>